<dbReference type="SUPFAM" id="SSF56762">
    <property type="entry name" value="HydB/Nqo4-like"/>
    <property type="match status" value="1"/>
</dbReference>
<comment type="function">
    <text evidence="1 13">NDH-1 shuttles electrons from NADH, via FMN and iron-sulfur (Fe-S) centers, to quinones in the respiratory chain. The immediate electron acceptor for the enzyme in this species is believed to be ubiquinone. Couples the redox reaction to proton translocation (for every two electrons transferred, four hydrogen ions are translocated across the cytoplasmic membrane), and thus conserves the redox energy in a proton gradient.</text>
</comment>
<dbReference type="GO" id="GO:0051287">
    <property type="term" value="F:NAD binding"/>
    <property type="evidence" value="ECO:0007669"/>
    <property type="project" value="InterPro"/>
</dbReference>
<evidence type="ECO:0000256" key="12">
    <source>
        <dbReference type="ARBA" id="ARBA00047712"/>
    </source>
</evidence>
<dbReference type="GO" id="GO:0050136">
    <property type="term" value="F:NADH dehydrogenase (quinone) (non-electrogenic) activity"/>
    <property type="evidence" value="ECO:0007669"/>
    <property type="project" value="UniProtKB-UniRule"/>
</dbReference>
<evidence type="ECO:0000256" key="6">
    <source>
        <dbReference type="ARBA" id="ARBA00022719"/>
    </source>
</evidence>
<accession>A0A346E077</accession>
<evidence type="ECO:0000313" key="17">
    <source>
        <dbReference type="Proteomes" id="UP000256856"/>
    </source>
</evidence>
<dbReference type="InterPro" id="IPR037232">
    <property type="entry name" value="NADH_quin_OxRdtase_su_C/D-like"/>
</dbReference>
<dbReference type="KEGG" id="ppet:C9I82_434"/>
<feature type="domain" description="NADH:ubiquinone oxidoreductase 30kDa subunit" evidence="14">
    <location>
        <begin position="58"/>
        <end position="186"/>
    </location>
</feature>
<dbReference type="PANTHER" id="PTHR11993">
    <property type="entry name" value="NADH-UBIQUINONE OXIDOREDUCTASE 49 KDA SUBUNIT"/>
    <property type="match status" value="1"/>
</dbReference>
<evidence type="ECO:0000256" key="10">
    <source>
        <dbReference type="ARBA" id="ARBA00023136"/>
    </source>
</evidence>
<dbReference type="GO" id="GO:0048038">
    <property type="term" value="F:quinone binding"/>
    <property type="evidence" value="ECO:0007669"/>
    <property type="project" value="UniProtKB-KW"/>
</dbReference>
<dbReference type="InterPro" id="IPR014029">
    <property type="entry name" value="NADH_UbQ_OxRdtase_49kDa_CS"/>
</dbReference>
<dbReference type="NCBIfam" id="NF008728">
    <property type="entry name" value="PRK11742.1"/>
    <property type="match status" value="1"/>
</dbReference>
<keyword evidence="5 13" id="KW-1003">Cell membrane</keyword>
<comment type="subunit">
    <text evidence="13">NDH-1 is composed of 14 different subunits. Subunits NuoB, C, D, E, F, and G constitute the peripheral sector of the complex.</text>
</comment>
<evidence type="ECO:0000256" key="8">
    <source>
        <dbReference type="ARBA" id="ARBA00023027"/>
    </source>
</evidence>
<dbReference type="InterPro" id="IPR001268">
    <property type="entry name" value="NADH_UbQ_OxRdtase_30kDa_su"/>
</dbReference>
<keyword evidence="4 13" id="KW-0813">Transport</keyword>
<dbReference type="Pfam" id="PF00346">
    <property type="entry name" value="Complex1_49kDa"/>
    <property type="match status" value="1"/>
</dbReference>
<dbReference type="NCBIfam" id="NF004739">
    <property type="entry name" value="PRK06075.1"/>
    <property type="match status" value="1"/>
</dbReference>
<keyword evidence="8 13" id="KW-0520">NAD</keyword>
<keyword evidence="7 13" id="KW-1278">Translocase</keyword>
<evidence type="ECO:0000256" key="3">
    <source>
        <dbReference type="ARBA" id="ARBA00010019"/>
    </source>
</evidence>
<organism evidence="16 17">
    <name type="scientific">Candidatus Purcelliella pentastirinorum</name>
    <dbReference type="NCBI Taxonomy" id="472834"/>
    <lineage>
        <taxon>Bacteria</taxon>
        <taxon>Pseudomonadati</taxon>
        <taxon>Pseudomonadota</taxon>
        <taxon>Gammaproteobacteria</taxon>
        <taxon>Enterobacterales</taxon>
        <taxon>Enterobacteriaceae</taxon>
        <taxon>Candidatus Purcelliella</taxon>
    </lineage>
</organism>
<keyword evidence="6 13" id="KW-0874">Quinone</keyword>
<evidence type="ECO:0000259" key="14">
    <source>
        <dbReference type="Pfam" id="PF00329"/>
    </source>
</evidence>
<dbReference type="FunFam" id="1.10.645.10:FF:000001">
    <property type="entry name" value="NADH-quinone oxidoreductase subunit C/D"/>
    <property type="match status" value="1"/>
</dbReference>
<keyword evidence="11" id="KW-0511">Multifunctional enzyme</keyword>
<keyword evidence="17" id="KW-1185">Reference proteome</keyword>
<dbReference type="EC" id="7.1.1.-" evidence="13"/>
<name>A0A346E077_9ENTR</name>
<dbReference type="GO" id="GO:0022904">
    <property type="term" value="P:respiratory electron transport chain"/>
    <property type="evidence" value="ECO:0007669"/>
    <property type="project" value="UniProtKB-ARBA"/>
</dbReference>
<dbReference type="GO" id="GO:0008137">
    <property type="term" value="F:NADH dehydrogenase (ubiquinone) activity"/>
    <property type="evidence" value="ECO:0007669"/>
    <property type="project" value="InterPro"/>
</dbReference>
<dbReference type="PROSITE" id="PS00535">
    <property type="entry name" value="COMPLEX1_49K"/>
    <property type="match status" value="1"/>
</dbReference>
<dbReference type="PANTHER" id="PTHR11993:SF45">
    <property type="entry name" value="NADH-QUINONE OXIDOREDUCTASE SUBUNIT C_D"/>
    <property type="match status" value="1"/>
</dbReference>
<evidence type="ECO:0000256" key="1">
    <source>
        <dbReference type="ARBA" id="ARBA00002378"/>
    </source>
</evidence>
<reference evidence="16 17" key="1">
    <citation type="submission" date="2018-03" db="EMBL/GenBank/DDBJ databases">
        <title>A parallel universe: an anciently diverged bacterial symbiosis in a Hawaiian planthopper (Hemiptera: Cixiidae) reveals rearranged nutritional responsibilities.</title>
        <authorList>
            <person name="Bennett G."/>
            <person name="Mao M."/>
        </authorList>
    </citation>
    <scope>NUCLEOTIDE SEQUENCE [LARGE SCALE GENOMIC DNA]</scope>
    <source>
        <strain evidence="16 17">OLIH</strain>
    </source>
</reference>
<dbReference type="InterPro" id="IPR001135">
    <property type="entry name" value="NADH_Q_OxRdtase_suD"/>
</dbReference>
<keyword evidence="10 13" id="KW-0472">Membrane</keyword>
<evidence type="ECO:0000256" key="7">
    <source>
        <dbReference type="ARBA" id="ARBA00022967"/>
    </source>
</evidence>
<sequence>MKIYKINKYIMKQNKNNHCHKKNKIKSDIRNNILKTLKKKFPEKIFILQKNLTNSITIWINRKDLIDIIYFIKKINKPYIMLYDLHGIDERLRIHRNNLPKADFCVFYHILLIKQNKDLIFKIALKEKDLKIPSLTKIFINSNWYERETWEMFGIKFTGHPNLTNILMPKTWIGYPLRKNHPSRATELDYFILTKEKEKLEMSSLTFNPDEWGLKKIDDKKQNYMFLNFGPNHPSAHGVFRIILQLSGEKIINCIPDIGYHHRGAEKIAERQTWHGYIPYTDRIEYLGGCINEMPYILAIEKIAKIKIPKRAQTIRIMLSELFRINSHLLYISTFIQDLGAITPIFLAFTDRQKIYNIIEEITGARMHPAWFRIGGVAKDLPKNWNKLLKEFLIWIPKRLNMYINASLNNKIIIQRSKGIAKYNQKEALSWGVTGAGLRATGINFDIRKDRPYSGYENFDFQIPIGDGTSDAYTRVILKMEELYQSLNILTQCLNYMPEGLYKAEHPLTTPPIKNKTLKHIETLIHHFIQMSWGPILPPEESLQMIEATKGINSYYIISDGNATSYRTRIRTPSFPHLQQIPSVINGSLISDLIVYLGSIDFVMSDVDR</sequence>
<dbReference type="Gene3D" id="1.10.645.10">
    <property type="entry name" value="Cytochrome-c3 Hydrogenase, chain B"/>
    <property type="match status" value="1"/>
</dbReference>
<comment type="subcellular location">
    <subcellularLocation>
        <location evidence="2">Cell inner membrane</location>
        <topology evidence="2">Peripheral membrane protein</topology>
    </subcellularLocation>
    <subcellularLocation>
        <location evidence="13">Cell membrane</location>
        <topology evidence="13">Peripheral membrane protein</topology>
        <orientation evidence="13">Cytoplasmic side</orientation>
    </subcellularLocation>
</comment>
<evidence type="ECO:0000256" key="2">
    <source>
        <dbReference type="ARBA" id="ARBA00004417"/>
    </source>
</evidence>
<evidence type="ECO:0000313" key="16">
    <source>
        <dbReference type="EMBL" id="AXN02382.1"/>
    </source>
</evidence>
<dbReference type="Gene3D" id="3.30.460.80">
    <property type="entry name" value="NADH:ubiquinone oxidoreductase, 30kDa subunit"/>
    <property type="match status" value="1"/>
</dbReference>
<feature type="domain" description="NADH-quinone oxidoreductase subunit D" evidence="15">
    <location>
        <begin position="338"/>
        <end position="609"/>
    </location>
</feature>
<comment type="similarity">
    <text evidence="3">In the C-terminal section; belongs to the complex I 49 kDa subunit family.</text>
</comment>
<proteinExistence type="inferred from homology"/>
<comment type="similarity">
    <text evidence="13">Belongs to the complex I 49 kDa subunit family.</text>
</comment>
<evidence type="ECO:0000256" key="9">
    <source>
        <dbReference type="ARBA" id="ARBA00023075"/>
    </source>
</evidence>
<comment type="catalytic activity">
    <reaction evidence="12 13">
        <text>a quinone + NADH + 5 H(+)(in) = a quinol + NAD(+) + 4 H(+)(out)</text>
        <dbReference type="Rhea" id="RHEA:57888"/>
        <dbReference type="ChEBI" id="CHEBI:15378"/>
        <dbReference type="ChEBI" id="CHEBI:24646"/>
        <dbReference type="ChEBI" id="CHEBI:57540"/>
        <dbReference type="ChEBI" id="CHEBI:57945"/>
        <dbReference type="ChEBI" id="CHEBI:132124"/>
    </reaction>
</comment>
<dbReference type="Proteomes" id="UP000256856">
    <property type="component" value="Chromosome"/>
</dbReference>
<evidence type="ECO:0000256" key="4">
    <source>
        <dbReference type="ARBA" id="ARBA00022448"/>
    </source>
</evidence>
<dbReference type="AlphaFoldDB" id="A0A346E077"/>
<dbReference type="SUPFAM" id="SSF143243">
    <property type="entry name" value="Nqo5-like"/>
    <property type="match status" value="1"/>
</dbReference>
<dbReference type="EMBL" id="CP028374">
    <property type="protein sequence ID" value="AXN02382.1"/>
    <property type="molecule type" value="Genomic_DNA"/>
</dbReference>
<keyword evidence="9 13" id="KW-0830">Ubiquinone</keyword>
<dbReference type="InterPro" id="IPR029014">
    <property type="entry name" value="NiFe-Hase_large"/>
</dbReference>
<dbReference type="HAMAP" id="MF_01358">
    <property type="entry name" value="NDH1_NuoD"/>
    <property type="match status" value="1"/>
</dbReference>
<evidence type="ECO:0000256" key="5">
    <source>
        <dbReference type="ARBA" id="ARBA00022475"/>
    </source>
</evidence>
<evidence type="ECO:0000256" key="13">
    <source>
        <dbReference type="HAMAP-Rule" id="MF_01358"/>
    </source>
</evidence>
<dbReference type="GO" id="GO:0005886">
    <property type="term" value="C:plasma membrane"/>
    <property type="evidence" value="ECO:0007669"/>
    <property type="project" value="UniProtKB-SubCell"/>
</dbReference>
<dbReference type="Pfam" id="PF00329">
    <property type="entry name" value="Complex1_30kDa"/>
    <property type="match status" value="1"/>
</dbReference>
<protein>
    <recommendedName>
        <fullName evidence="13">NADH-quinone oxidoreductase subunit D</fullName>
        <ecNumber evidence="13">7.1.1.-</ecNumber>
    </recommendedName>
    <alternativeName>
        <fullName evidence="13">NADH dehydrogenase I subunit D</fullName>
    </alternativeName>
    <alternativeName>
        <fullName evidence="13">NDH-1 subunit D</fullName>
    </alternativeName>
</protein>
<dbReference type="NCBIfam" id="TIGR01962">
    <property type="entry name" value="NuoD"/>
    <property type="match status" value="1"/>
</dbReference>
<evidence type="ECO:0000256" key="11">
    <source>
        <dbReference type="ARBA" id="ARBA00023268"/>
    </source>
</evidence>
<evidence type="ECO:0000259" key="15">
    <source>
        <dbReference type="Pfam" id="PF00346"/>
    </source>
</evidence>
<dbReference type="InterPro" id="IPR022885">
    <property type="entry name" value="NDH1_su_D/H"/>
</dbReference>
<gene>
    <name evidence="13" type="primary">nuoD</name>
    <name evidence="16" type="ORF">C9I82_434</name>
</gene>